<accession>A0ABT5P1N6</accession>
<gene>
    <name evidence="2" type="ORF">M5G17_00625</name>
</gene>
<organism evidence="2 3">
    <name type="scientific">Pseudomonas rubra</name>
    <dbReference type="NCBI Taxonomy" id="2942627"/>
    <lineage>
        <taxon>Bacteria</taxon>
        <taxon>Pseudomonadati</taxon>
        <taxon>Pseudomonadota</taxon>
        <taxon>Gammaproteobacteria</taxon>
        <taxon>Pseudomonadales</taxon>
        <taxon>Pseudomonadaceae</taxon>
        <taxon>Pseudomonas</taxon>
    </lineage>
</organism>
<name>A0ABT5P1N6_9PSED</name>
<feature type="transmembrane region" description="Helical" evidence="1">
    <location>
        <begin position="40"/>
        <end position="57"/>
    </location>
</feature>
<feature type="transmembrane region" description="Helical" evidence="1">
    <location>
        <begin position="184"/>
        <end position="203"/>
    </location>
</feature>
<sequence length="222" mass="24797">MGITEEYWAGLSEDRKVLWRCVSGIVTFFAAFFVTKTGVVHFDILVALVALLFRWSLIESQRSRARHSVKMRRMLARCSVVLGVGSVLLAAVLYFMNTFIFAIASVVSTTSFPILEARYGVVVRIGVMVAVFLIGSYAASRVFRELNLMGAFYRLPRTMLIKLVILRDFDFNGGIGLVRFELGVMFWTVFTVAAISITASGMFDFLRAMRDAWVVVANSGTV</sequence>
<evidence type="ECO:0000313" key="2">
    <source>
        <dbReference type="EMBL" id="MDD1012189.1"/>
    </source>
</evidence>
<protein>
    <submittedName>
        <fullName evidence="2">Uncharacterized protein</fullName>
    </submittedName>
</protein>
<keyword evidence="1" id="KW-0812">Transmembrane</keyword>
<reference evidence="2 3" key="1">
    <citation type="submission" date="2022-05" db="EMBL/GenBank/DDBJ databases">
        <title>Novel Pseudomonas spp. Isolated from a Rainbow Trout Aquaculture Facility.</title>
        <authorList>
            <person name="Testerman T."/>
            <person name="Graf J."/>
        </authorList>
    </citation>
    <scope>NUCLEOTIDE SEQUENCE [LARGE SCALE GENOMIC DNA]</scope>
    <source>
        <strain evidence="2 3">ID1025</strain>
    </source>
</reference>
<dbReference type="RefSeq" id="WP_273891104.1">
    <property type="nucleotide sequence ID" value="NZ_JAMDGP010000005.1"/>
</dbReference>
<comment type="caution">
    <text evidence="2">The sequence shown here is derived from an EMBL/GenBank/DDBJ whole genome shotgun (WGS) entry which is preliminary data.</text>
</comment>
<keyword evidence="1" id="KW-0472">Membrane</keyword>
<feature type="transmembrane region" description="Helical" evidence="1">
    <location>
        <begin position="119"/>
        <end position="139"/>
    </location>
</feature>
<feature type="transmembrane region" description="Helical" evidence="1">
    <location>
        <begin position="78"/>
        <end position="107"/>
    </location>
</feature>
<evidence type="ECO:0000313" key="3">
    <source>
        <dbReference type="Proteomes" id="UP001148184"/>
    </source>
</evidence>
<keyword evidence="1" id="KW-1133">Transmembrane helix</keyword>
<keyword evidence="3" id="KW-1185">Reference proteome</keyword>
<evidence type="ECO:0000256" key="1">
    <source>
        <dbReference type="SAM" id="Phobius"/>
    </source>
</evidence>
<proteinExistence type="predicted"/>
<dbReference type="Proteomes" id="UP001148184">
    <property type="component" value="Unassembled WGS sequence"/>
</dbReference>
<feature type="transmembrane region" description="Helical" evidence="1">
    <location>
        <begin position="17"/>
        <end position="34"/>
    </location>
</feature>
<dbReference type="EMBL" id="JAMDGZ010000001">
    <property type="protein sequence ID" value="MDD1012189.1"/>
    <property type="molecule type" value="Genomic_DNA"/>
</dbReference>